<protein>
    <submittedName>
        <fullName evidence="1">Uncharacterized protein</fullName>
    </submittedName>
</protein>
<organism evidence="1 2">
    <name type="scientific">Actinomadura alba</name>
    <dbReference type="NCBI Taxonomy" id="406431"/>
    <lineage>
        <taxon>Bacteria</taxon>
        <taxon>Bacillati</taxon>
        <taxon>Actinomycetota</taxon>
        <taxon>Actinomycetes</taxon>
        <taxon>Streptosporangiales</taxon>
        <taxon>Thermomonosporaceae</taxon>
        <taxon>Actinomadura</taxon>
    </lineage>
</organism>
<proteinExistence type="predicted"/>
<sequence>MSPTTEPDTTPALTGNRRTGVEGFLGTTIAGFPNLFMRPGRTPVSAAAR</sequence>
<evidence type="ECO:0000313" key="2">
    <source>
        <dbReference type="Proteomes" id="UP000805614"/>
    </source>
</evidence>
<dbReference type="Proteomes" id="UP000805614">
    <property type="component" value="Unassembled WGS sequence"/>
</dbReference>
<dbReference type="RefSeq" id="WP_187244111.1">
    <property type="nucleotide sequence ID" value="NZ_BAAAOK010000004.1"/>
</dbReference>
<name>A0ABR7LRQ0_9ACTN</name>
<reference evidence="1 2" key="1">
    <citation type="submission" date="2020-06" db="EMBL/GenBank/DDBJ databases">
        <title>Actinomadura xiongansis sp. nov., isolated from soil of Baiyangdian.</title>
        <authorList>
            <person name="Zhang X."/>
        </authorList>
    </citation>
    <scope>NUCLEOTIDE SEQUENCE [LARGE SCALE GENOMIC DNA]</scope>
    <source>
        <strain evidence="1 2">HBUM206468</strain>
    </source>
</reference>
<keyword evidence="2" id="KW-1185">Reference proteome</keyword>
<evidence type="ECO:0000313" key="1">
    <source>
        <dbReference type="EMBL" id="MBC6467098.1"/>
    </source>
</evidence>
<comment type="caution">
    <text evidence="1">The sequence shown here is derived from an EMBL/GenBank/DDBJ whole genome shotgun (WGS) entry which is preliminary data.</text>
</comment>
<gene>
    <name evidence="1" type="ORF">HKK74_16535</name>
</gene>
<accession>A0ABR7LRQ0</accession>
<dbReference type="EMBL" id="JABVEC010000011">
    <property type="protein sequence ID" value="MBC6467098.1"/>
    <property type="molecule type" value="Genomic_DNA"/>
</dbReference>